<gene>
    <name evidence="1" type="ORF">HNP85_000451</name>
    <name evidence="2" type="ORF">J2745_000527</name>
</gene>
<sequence length="254" mass="27688">MNGLTKSQQEIVKTRFKDVIGSQGIIRKCMPVEQVDPATRSVVLETATVDDTILEKSDMEVFEVPILTDKKTAPIFDLNCKITRASRLIDGPQFGKLSALLAQVVSKSENYYGVTALKDGGTLNSGTTVWDASITLKELVAETQVEIDKIRDVTQAAIKMIVPSAKKVYLTAPINDQGFNPKQFLPEISEIFTSTAITDKAILVPVDSTVCSLAEAKKLKVTKEIFEETRAKIIATEAIGPVVDNAKAVRVMSI</sequence>
<name>A0A8T4H2W1_METMI</name>
<evidence type="ECO:0000313" key="1">
    <source>
        <dbReference type="EMBL" id="MBM7408779.1"/>
    </source>
</evidence>
<dbReference type="RefSeq" id="WP_204936591.1">
    <property type="nucleotide sequence ID" value="NZ_JAFBBC010000001.1"/>
</dbReference>
<dbReference type="AlphaFoldDB" id="A0A8T4H2W1"/>
<dbReference type="Proteomes" id="UP000722095">
    <property type="component" value="Unassembled WGS sequence"/>
</dbReference>
<organism evidence="2 3">
    <name type="scientific">Methanococcus maripaludis</name>
    <name type="common">Methanococcus deltae</name>
    <dbReference type="NCBI Taxonomy" id="39152"/>
    <lineage>
        <taxon>Archaea</taxon>
        <taxon>Methanobacteriati</taxon>
        <taxon>Methanobacteriota</taxon>
        <taxon>Methanomada group</taxon>
        <taxon>Methanococci</taxon>
        <taxon>Methanococcales</taxon>
        <taxon>Methanococcaceae</taxon>
        <taxon>Methanococcus</taxon>
    </lineage>
</organism>
<proteinExistence type="predicted"/>
<protein>
    <submittedName>
        <fullName evidence="2">Uncharacterized protein</fullName>
    </submittedName>
</protein>
<accession>A0A8T4H2W1</accession>
<dbReference type="EMBL" id="JAGINF010000001">
    <property type="protein sequence ID" value="MBP2219052.1"/>
    <property type="molecule type" value="Genomic_DNA"/>
</dbReference>
<evidence type="ECO:0000313" key="2">
    <source>
        <dbReference type="EMBL" id="MBP2219052.1"/>
    </source>
</evidence>
<dbReference type="Proteomes" id="UP000742560">
    <property type="component" value="Unassembled WGS sequence"/>
</dbReference>
<reference evidence="1" key="1">
    <citation type="submission" date="2021-01" db="EMBL/GenBank/DDBJ databases">
        <title>Genomic Encyclopedia of Type Strains, Phase IV (KMG-V): Genome sequencing to study the core and pangenomes of soil and plant-associated prokaryotes.</title>
        <authorList>
            <person name="Whitman W."/>
        </authorList>
    </citation>
    <scope>NUCLEOTIDE SEQUENCE</scope>
    <source>
        <strain evidence="1">RC</strain>
    </source>
</reference>
<reference evidence="2" key="2">
    <citation type="submission" date="2021-03" db="EMBL/GenBank/DDBJ databases">
        <title>Genomic Encyclopedia of Type Strains, Phase IV (KMG-IV): sequencing the most valuable type-strain genomes for metagenomic binning, comparative biology and taxonomic classification.</title>
        <authorList>
            <person name="Goeker M."/>
        </authorList>
    </citation>
    <scope>NUCLEOTIDE SEQUENCE</scope>
    <source>
        <strain evidence="2">DSM 2771</strain>
    </source>
</reference>
<comment type="caution">
    <text evidence="2">The sequence shown here is derived from an EMBL/GenBank/DDBJ whole genome shotgun (WGS) entry which is preliminary data.</text>
</comment>
<evidence type="ECO:0000313" key="3">
    <source>
        <dbReference type="Proteomes" id="UP000742560"/>
    </source>
</evidence>
<dbReference type="EMBL" id="JAFBBC010000001">
    <property type="protein sequence ID" value="MBM7408779.1"/>
    <property type="molecule type" value="Genomic_DNA"/>
</dbReference>